<evidence type="ECO:0000313" key="14">
    <source>
        <dbReference type="Proteomes" id="UP000799777"/>
    </source>
</evidence>
<gene>
    <name evidence="9" type="primary">MED16</name>
    <name evidence="13" type="ORF">EK21DRAFT_97118</name>
</gene>
<reference evidence="13" key="1">
    <citation type="journal article" date="2020" name="Stud. Mycol.">
        <title>101 Dothideomycetes genomes: a test case for predicting lifestyles and emergence of pathogens.</title>
        <authorList>
            <person name="Haridas S."/>
            <person name="Albert R."/>
            <person name="Binder M."/>
            <person name="Bloem J."/>
            <person name="Labutti K."/>
            <person name="Salamov A."/>
            <person name="Andreopoulos B."/>
            <person name="Baker S."/>
            <person name="Barry K."/>
            <person name="Bills G."/>
            <person name="Bluhm B."/>
            <person name="Cannon C."/>
            <person name="Castanera R."/>
            <person name="Culley D."/>
            <person name="Daum C."/>
            <person name="Ezra D."/>
            <person name="Gonzalez J."/>
            <person name="Henrissat B."/>
            <person name="Kuo A."/>
            <person name="Liang C."/>
            <person name="Lipzen A."/>
            <person name="Lutzoni F."/>
            <person name="Magnuson J."/>
            <person name="Mondo S."/>
            <person name="Nolan M."/>
            <person name="Ohm R."/>
            <person name="Pangilinan J."/>
            <person name="Park H.-J."/>
            <person name="Ramirez L."/>
            <person name="Alfaro M."/>
            <person name="Sun H."/>
            <person name="Tritt A."/>
            <person name="Yoshinaga Y."/>
            <person name="Zwiers L.-H."/>
            <person name="Turgeon B."/>
            <person name="Goodwin S."/>
            <person name="Spatafora J."/>
            <person name="Crous P."/>
            <person name="Grigoriev I."/>
        </authorList>
    </citation>
    <scope>NUCLEOTIDE SEQUENCE</scope>
    <source>
        <strain evidence="13">CBS 110217</strain>
    </source>
</reference>
<feature type="region of interest" description="Disordered" evidence="10">
    <location>
        <begin position="849"/>
        <end position="874"/>
    </location>
</feature>
<evidence type="ECO:0000313" key="13">
    <source>
        <dbReference type="EMBL" id="KAF2034910.1"/>
    </source>
</evidence>
<keyword evidence="6 9" id="KW-0804">Transcription</keyword>
<feature type="domain" description="Mediator complex subunit 16 C-terminal" evidence="12">
    <location>
        <begin position="804"/>
        <end position="926"/>
    </location>
</feature>
<comment type="subunit">
    <text evidence="9">Component of the Mediator complex.</text>
</comment>
<evidence type="ECO:0000256" key="4">
    <source>
        <dbReference type="ARBA" id="ARBA00023015"/>
    </source>
</evidence>
<proteinExistence type="inferred from homology"/>
<evidence type="ECO:0000256" key="5">
    <source>
        <dbReference type="ARBA" id="ARBA00023159"/>
    </source>
</evidence>
<comment type="caution">
    <text evidence="13">The sequence shown here is derived from an EMBL/GenBank/DDBJ whole genome shotgun (WGS) entry which is preliminary data.</text>
</comment>
<dbReference type="GO" id="GO:0045893">
    <property type="term" value="P:positive regulation of DNA-templated transcription"/>
    <property type="evidence" value="ECO:0007669"/>
    <property type="project" value="TreeGrafter"/>
</dbReference>
<name>A0A9P4HJX9_9PLEO</name>
<dbReference type="Pfam" id="PF11635">
    <property type="entry name" value="Med16_N"/>
    <property type="match status" value="1"/>
</dbReference>
<evidence type="ECO:0000259" key="12">
    <source>
        <dbReference type="Pfam" id="PF20719"/>
    </source>
</evidence>
<feature type="compositionally biased region" description="Polar residues" evidence="10">
    <location>
        <begin position="852"/>
        <end position="871"/>
    </location>
</feature>
<evidence type="ECO:0000256" key="6">
    <source>
        <dbReference type="ARBA" id="ARBA00023163"/>
    </source>
</evidence>
<evidence type="ECO:0000256" key="9">
    <source>
        <dbReference type="RuleBase" id="RU364149"/>
    </source>
</evidence>
<dbReference type="Pfam" id="PF20719">
    <property type="entry name" value="Med16_C"/>
    <property type="match status" value="1"/>
</dbReference>
<evidence type="ECO:0000256" key="8">
    <source>
        <dbReference type="ARBA" id="ARBA00032015"/>
    </source>
</evidence>
<accession>A0A9P4HJX9</accession>
<evidence type="ECO:0000256" key="3">
    <source>
        <dbReference type="ARBA" id="ARBA00019614"/>
    </source>
</evidence>
<dbReference type="InterPro" id="IPR048339">
    <property type="entry name" value="Mediator_Med16_C"/>
</dbReference>
<dbReference type="PANTHER" id="PTHR13224">
    <property type="entry name" value="THYROID HORMONE RECEPTOR-ASSOCIATED PROTEIN-RELATED"/>
    <property type="match status" value="1"/>
</dbReference>
<protein>
    <recommendedName>
        <fullName evidence="3 9">Mediator of RNA polymerase II transcription subunit 16</fullName>
    </recommendedName>
    <alternativeName>
        <fullName evidence="8 9">Mediator complex subunit 16</fullName>
    </alternativeName>
</protein>
<sequence length="933" mass="104299">MDVDDLFGDSEHVNLQTITATPLVKGLARRIDDLGASGCCQKIAWSKNGCVAYISPDGHTINLKVFARDAETGKWDLRKDVPLEVPQGREEFPFVHLSWSHLGNDLAVMDAAGRVMVFSCAMALDRMHFIRAELAHPEAEVDSVVGMHWLAIHPYEAKNHIAWSTTREGSKWKWHIKSHVFNDAFHPVDGKASLIYLKRQGELKLRFQQNDSSWQEVTAQLGPLISAKEPFIHAAFASNNDNNLLLAAYDVARRLHLCRVETTWNVPPEKRNANAGPFDKPTLHVSLISIEDECDPINMTSNDLSNGAESTGTAAAQLTHLSFLPVTPEQDDGSYPTIQAIFCRPPNLISFDQLQPQEASHSVIVTSKKKSVGPVSAKGIFQLKRQPDFALHSVVLSTYPLWYNMLLALCYGDGTIEIRKRSTMETILPDGNTDTMTSLLQAGFAFPHAEPSLHVSFSPNHCIAVCMQQDGTIKLRSMEYQHGTLSTDDDDPRQSAALAALVLQSASAANQYYSSDDIFSIIGTLTDKRKNDFINLLFDGLQVNIDCGIDDMSSQHLVLLGRSPFFVKTLSAINLLSLQGTCHRSLSSKMAWIILNIKYVTQILTTIARMHGQIDKASLRPEVVPQFIGICRWIMHFMAYLLDELFSIGRSIQDLPSQSLTREALESKFHDLNKPAVLLLLSAFPRAMMKLWSQPIAWVKRSADTFTNNAQPPPPPEMRRLYNPLNAAVNEVPFEWRWFDVLVNDTHNQVRTAYKRANLSDAQRNLHERELMLGRIPDLLVPIAKRLVTDQLFNDKIQNGCLADKLDVGRLMFFDTTWLGFQESKRAQAWHESHVVDVCQKMIIRGTGRQVHPSTPVQTSRTRSDSLQSVSGAVGADGAKKSRLRVCTRCGGYMEDVMQGLPGYTAHHASWLMGVAKHCVCGNSWMLAEEKKS</sequence>
<dbReference type="Proteomes" id="UP000799777">
    <property type="component" value="Unassembled WGS sequence"/>
</dbReference>
<keyword evidence="4 9" id="KW-0805">Transcription regulation</keyword>
<dbReference type="InterPro" id="IPR048338">
    <property type="entry name" value="Mediator_Med16"/>
</dbReference>
<keyword evidence="14" id="KW-1185">Reference proteome</keyword>
<dbReference type="SUPFAM" id="SSF69322">
    <property type="entry name" value="Tricorn protease domain 2"/>
    <property type="match status" value="1"/>
</dbReference>
<comment type="subcellular location">
    <subcellularLocation>
        <location evidence="1 9">Nucleus</location>
    </subcellularLocation>
</comment>
<dbReference type="OrthoDB" id="4139168at2759"/>
<evidence type="ECO:0000256" key="7">
    <source>
        <dbReference type="ARBA" id="ARBA00023242"/>
    </source>
</evidence>
<keyword evidence="5 9" id="KW-0010">Activator</keyword>
<dbReference type="PANTHER" id="PTHR13224:SF6">
    <property type="entry name" value="MEDIATOR OF RNA POLYMERASE II TRANSCRIPTION SUBUNIT 16"/>
    <property type="match status" value="1"/>
</dbReference>
<dbReference type="InterPro" id="IPR021665">
    <property type="entry name" value="Mediator_Med16_N"/>
</dbReference>
<evidence type="ECO:0000256" key="10">
    <source>
        <dbReference type="SAM" id="MobiDB-lite"/>
    </source>
</evidence>
<dbReference type="EMBL" id="ML978159">
    <property type="protein sequence ID" value="KAF2034910.1"/>
    <property type="molecule type" value="Genomic_DNA"/>
</dbReference>
<comment type="similarity">
    <text evidence="2 9">Belongs to the Mediator complex subunit 16 family.</text>
</comment>
<dbReference type="AlphaFoldDB" id="A0A9P4HJX9"/>
<dbReference type="GO" id="GO:0016592">
    <property type="term" value="C:mediator complex"/>
    <property type="evidence" value="ECO:0007669"/>
    <property type="project" value="InterPro"/>
</dbReference>
<evidence type="ECO:0000256" key="2">
    <source>
        <dbReference type="ARBA" id="ARBA00006543"/>
    </source>
</evidence>
<keyword evidence="7 9" id="KW-0539">Nucleus</keyword>
<evidence type="ECO:0000259" key="11">
    <source>
        <dbReference type="Pfam" id="PF11635"/>
    </source>
</evidence>
<evidence type="ECO:0000256" key="1">
    <source>
        <dbReference type="ARBA" id="ARBA00004123"/>
    </source>
</evidence>
<comment type="function">
    <text evidence="9">Component of the Mediator complex, a coactivator involved in the regulated transcription of nearly all RNA polymerase II-dependent genes. Mediator functions as a bridge to convey information from gene-specific regulatory proteins to the basal RNA polymerase II transcription machinery. Mediator is recruited to promoters by direct interactions with regulatory proteins and serves as a scaffold for the assembly of a functional preinitiation complex with RNA polymerase II and the general transcription factors.</text>
</comment>
<organism evidence="13 14">
    <name type="scientific">Setomelanomma holmii</name>
    <dbReference type="NCBI Taxonomy" id="210430"/>
    <lineage>
        <taxon>Eukaryota</taxon>
        <taxon>Fungi</taxon>
        <taxon>Dikarya</taxon>
        <taxon>Ascomycota</taxon>
        <taxon>Pezizomycotina</taxon>
        <taxon>Dothideomycetes</taxon>
        <taxon>Pleosporomycetidae</taxon>
        <taxon>Pleosporales</taxon>
        <taxon>Pleosporineae</taxon>
        <taxon>Phaeosphaeriaceae</taxon>
        <taxon>Setomelanomma</taxon>
    </lineage>
</organism>
<feature type="domain" description="Mediator complex subunit Med16 N-terminal" evidence="11">
    <location>
        <begin position="135"/>
        <end position="448"/>
    </location>
</feature>